<dbReference type="PANTHER" id="PTHR31616">
    <property type="entry name" value="TREHALASE"/>
    <property type="match status" value="1"/>
</dbReference>
<organism evidence="3 4">
    <name type="scientific">Agaribacillus aureus</name>
    <dbReference type="NCBI Taxonomy" id="3051825"/>
    <lineage>
        <taxon>Bacteria</taxon>
        <taxon>Pseudomonadati</taxon>
        <taxon>Bacteroidota</taxon>
        <taxon>Cytophagia</taxon>
        <taxon>Cytophagales</taxon>
        <taxon>Splendidivirgaceae</taxon>
        <taxon>Agaribacillus</taxon>
    </lineage>
</organism>
<dbReference type="Proteomes" id="UP001172083">
    <property type="component" value="Unassembled WGS sequence"/>
</dbReference>
<evidence type="ECO:0000313" key="4">
    <source>
        <dbReference type="Proteomes" id="UP001172083"/>
    </source>
</evidence>
<keyword evidence="4" id="KW-1185">Reference proteome</keyword>
<comment type="caution">
    <text evidence="3">The sequence shown here is derived from an EMBL/GenBank/DDBJ whole genome shotgun (WGS) entry which is preliminary data.</text>
</comment>
<dbReference type="InterPro" id="IPR008928">
    <property type="entry name" value="6-hairpin_glycosidase_sf"/>
</dbReference>
<gene>
    <name evidence="3" type="ORF">QQ020_31880</name>
</gene>
<dbReference type="SUPFAM" id="SSF48208">
    <property type="entry name" value="Six-hairpin glycosidases"/>
    <property type="match status" value="1"/>
</dbReference>
<dbReference type="PANTHER" id="PTHR31616:SF0">
    <property type="entry name" value="GLUCAN 1,4-ALPHA-GLUCOSIDASE"/>
    <property type="match status" value="1"/>
</dbReference>
<dbReference type="RefSeq" id="WP_346762051.1">
    <property type="nucleotide sequence ID" value="NZ_JAUJEB010000010.1"/>
</dbReference>
<dbReference type="InterPro" id="IPR011613">
    <property type="entry name" value="GH15-like"/>
</dbReference>
<dbReference type="InterPro" id="IPR045582">
    <property type="entry name" value="Trehalase-like_N"/>
</dbReference>
<feature type="domain" description="Trehalase-like N-terminal" evidence="2">
    <location>
        <begin position="9"/>
        <end position="156"/>
    </location>
</feature>
<sequence>MQRHTYDLGIIGNCSYNGLIDKNAVIRWLCWPKFDSSFIFGSLLDEEKGGHFSISCSDEKYESNQYYVKNTNVLCTEFTSANGSFKVTDFAPRFEQYERNYKPLMLIRKLEPLDGTPNVKISCKPVGDYGNAVPEIHFGSSHLRYVGLDKPVRLSTNISLNYIMEEKSFVLNGAKYLILTWGVPLEGPIETTAEDFLRKTISYWQHWIQLCTIENFYQEEVIRSALTLKIHQFEDTGAIIASATTSLPEHDQSGRNWDYRYCWMRDSFYTLKALNQIGHFEEIRVYSTYIENLSKSKDRYNPVYTLMGDEDFVEEIIPLEGYLGNQPVRVGNQAKEHIQNDVYGQILVSLLPIYADERYIYEGNVKSTQLIYDLLDAIDKTMDEPDAGLWEFRNKSQKHCYTFLFHWAGAGAAEKIAKRINDPKMLEKAVLLKEQASEQIEKCYDPELKAYTQAIGTKNMDASLLQLITMNYLDPRSEKASLHLKKLEEELKTPEGLFFRYKHEDDFGAPENTFLVCSFWYVEALACVNRVEEAQKTFRTLLNYANHLGLLSEDVHAKSGSQWGNFPQTYSHVGVMNAAARISRKLDLPNFVNGI</sequence>
<dbReference type="InterPro" id="IPR012341">
    <property type="entry name" value="6hp_glycosidase-like_sf"/>
</dbReference>
<accession>A0ABT8LGM1</accession>
<name>A0ABT8LGM1_9BACT</name>
<evidence type="ECO:0000259" key="2">
    <source>
        <dbReference type="Pfam" id="PF19291"/>
    </source>
</evidence>
<reference evidence="3" key="1">
    <citation type="submission" date="2023-06" db="EMBL/GenBank/DDBJ databases">
        <title>Genomic of Agaribacillus aureum.</title>
        <authorList>
            <person name="Wang G."/>
        </authorList>
    </citation>
    <scope>NUCLEOTIDE SEQUENCE</scope>
    <source>
        <strain evidence="3">BMA12</strain>
    </source>
</reference>
<keyword evidence="3" id="KW-0378">Hydrolase</keyword>
<dbReference type="Gene3D" id="1.50.10.10">
    <property type="match status" value="1"/>
</dbReference>
<dbReference type="EMBL" id="JAUJEB010000010">
    <property type="protein sequence ID" value="MDN5216713.1"/>
    <property type="molecule type" value="Genomic_DNA"/>
</dbReference>
<dbReference type="GO" id="GO:0016787">
    <property type="term" value="F:hydrolase activity"/>
    <property type="evidence" value="ECO:0007669"/>
    <property type="project" value="UniProtKB-KW"/>
</dbReference>
<dbReference type="Pfam" id="PF19291">
    <property type="entry name" value="TREH_N"/>
    <property type="match status" value="1"/>
</dbReference>
<feature type="domain" description="GH15-like" evidence="1">
    <location>
        <begin position="217"/>
        <end position="579"/>
    </location>
</feature>
<dbReference type="Pfam" id="PF00723">
    <property type="entry name" value="Glyco_hydro_15"/>
    <property type="match status" value="1"/>
</dbReference>
<protein>
    <submittedName>
        <fullName evidence="3">Glycoside hydrolase family 15 protein</fullName>
    </submittedName>
</protein>
<proteinExistence type="predicted"/>
<evidence type="ECO:0000313" key="3">
    <source>
        <dbReference type="EMBL" id="MDN5216713.1"/>
    </source>
</evidence>
<evidence type="ECO:0000259" key="1">
    <source>
        <dbReference type="Pfam" id="PF00723"/>
    </source>
</evidence>